<evidence type="ECO:0000256" key="5">
    <source>
        <dbReference type="ARBA" id="ARBA00022737"/>
    </source>
</evidence>
<dbReference type="FunFam" id="1.10.510.10:FF:000431">
    <property type="entry name" value="Putative inactive leucine-rich repeat receptor-like protein kinase"/>
    <property type="match status" value="1"/>
</dbReference>
<dbReference type="InterPro" id="IPR000719">
    <property type="entry name" value="Prot_kinase_dom"/>
</dbReference>
<dbReference type="PANTHER" id="PTHR48056">
    <property type="entry name" value="LRR RECEPTOR-LIKE SERINE/THREONINE-PROTEIN KINASE-RELATED"/>
    <property type="match status" value="1"/>
</dbReference>
<dbReference type="InterPro" id="IPR032675">
    <property type="entry name" value="LRR_dom_sf"/>
</dbReference>
<dbReference type="GO" id="GO:0033612">
    <property type="term" value="F:receptor serine/threonine kinase binding"/>
    <property type="evidence" value="ECO:0007669"/>
    <property type="project" value="TreeGrafter"/>
</dbReference>
<feature type="chain" id="PRO_5008508152" evidence="11">
    <location>
        <begin position="35"/>
        <end position="758"/>
    </location>
</feature>
<evidence type="ECO:0000313" key="13">
    <source>
        <dbReference type="EMBL" id="OAY69298.1"/>
    </source>
</evidence>
<protein>
    <submittedName>
        <fullName evidence="13">Putative LRR receptor-like serine/threonine-protein kinase</fullName>
    </submittedName>
</protein>
<dbReference type="Gene3D" id="3.80.10.10">
    <property type="entry name" value="Ribonuclease Inhibitor"/>
    <property type="match status" value="2"/>
</dbReference>
<comment type="caution">
    <text evidence="13">The sequence shown here is derived from an EMBL/GenBank/DDBJ whole genome shotgun (WGS) entry which is preliminary data.</text>
</comment>
<feature type="signal peptide" evidence="11">
    <location>
        <begin position="1"/>
        <end position="34"/>
    </location>
</feature>
<evidence type="ECO:0000259" key="12">
    <source>
        <dbReference type="PROSITE" id="PS50011"/>
    </source>
</evidence>
<reference evidence="13 14" key="1">
    <citation type="journal article" date="2016" name="DNA Res.">
        <title>The draft genome of MD-2 pineapple using hybrid error correction of long reads.</title>
        <authorList>
            <person name="Redwan R.M."/>
            <person name="Saidin A."/>
            <person name="Kumar S.V."/>
        </authorList>
    </citation>
    <scope>NUCLEOTIDE SEQUENCE [LARGE SCALE GENOMIC DNA]</scope>
    <source>
        <strain evidence="14">cv. MD2</strain>
        <tissue evidence="13">Leaf</tissue>
    </source>
</reference>
<dbReference type="SUPFAM" id="SSF52058">
    <property type="entry name" value="L domain-like"/>
    <property type="match status" value="1"/>
</dbReference>
<keyword evidence="5" id="KW-0677">Repeat</keyword>
<dbReference type="Pfam" id="PF07714">
    <property type="entry name" value="PK_Tyr_Ser-Thr"/>
    <property type="match status" value="1"/>
</dbReference>
<keyword evidence="9" id="KW-0325">Glycoprotein</keyword>
<evidence type="ECO:0000256" key="9">
    <source>
        <dbReference type="ARBA" id="ARBA00023180"/>
    </source>
</evidence>
<organism evidence="13 14">
    <name type="scientific">Ananas comosus</name>
    <name type="common">Pineapple</name>
    <name type="synonym">Ananas ananas</name>
    <dbReference type="NCBI Taxonomy" id="4615"/>
    <lineage>
        <taxon>Eukaryota</taxon>
        <taxon>Viridiplantae</taxon>
        <taxon>Streptophyta</taxon>
        <taxon>Embryophyta</taxon>
        <taxon>Tracheophyta</taxon>
        <taxon>Spermatophyta</taxon>
        <taxon>Magnoliopsida</taxon>
        <taxon>Liliopsida</taxon>
        <taxon>Poales</taxon>
        <taxon>Bromeliaceae</taxon>
        <taxon>Bromelioideae</taxon>
        <taxon>Ananas</taxon>
    </lineage>
</organism>
<dbReference type="GO" id="GO:0005524">
    <property type="term" value="F:ATP binding"/>
    <property type="evidence" value="ECO:0007669"/>
    <property type="project" value="InterPro"/>
</dbReference>
<gene>
    <name evidence="13" type="ORF">ACMD2_08473</name>
</gene>
<dbReference type="SUPFAM" id="SSF56112">
    <property type="entry name" value="Protein kinase-like (PK-like)"/>
    <property type="match status" value="1"/>
</dbReference>
<sequence length="758" mass="83371">MRFLSHSRLKSLTFPLLLLLLLLLLLFSFSSSSAQPLSPSQAKTLIRLQRILEYPSALSPFASQTNYGFCNLAPSPSLSISCSGDRVTALSISGDRRAPMSPAFSADALFTTLARLPSLTTLSLVSLGIWGAFPSKIDRFNSLQVLNLSSNYLYGAIPQEISKMTSLQNLVLANNSFNMTVPDLKPLTNLTELDLSANGFGPDFPSLCKNLVRLVLKNNSFRSKIPDIIGSLDHLQVLDLSLNQLMGWIPPALFSLRSIKFLDLSQNRLTGQLPANLACSNSISFVDLSYNLLSGALPSCINSNSSSRVVIDSWNCLSSSDLRYQHSSGYCNQGALAATLPPPSERSGSKSNLSLILGIVGGIIGGAALLGLLIVLVLRNISAHHPESSLFAKPIARKPLGQVSSKTPAEKSKHSCSLYAVVPLQHLYRHISQAVRIGALEVMPYRTFTMEELEEATNGFDPSNLIKDNAKGQQYKGWLQDGSMVIVKCMKLKQKYSSPSLIQYMDIVSKLRHRNLVSIIGHCIVTEQDNTNTTSNIFLVSEYIANGTLRSHLTEWRKREMLKWPQRMTAVIGVARGIKFLHTVSVPGIMRNDISIENVLLDQTLTAKISDYNLPALPNNKHNKGGSESPFNFMEENEFGSIRRLEQGEKEDIYQLGIILLEVITGKFAGSQSKLDAEIAQLRKSLSDVPEKLKSMADPAIKGTFAFDSLRTAVEITLNCVSKDPKERPSIDDVLWNLQYSVQVQDGWASSESLSIQY</sequence>
<evidence type="ECO:0000256" key="8">
    <source>
        <dbReference type="ARBA" id="ARBA00023170"/>
    </source>
</evidence>
<dbReference type="InterPro" id="IPR050647">
    <property type="entry name" value="Plant_LRR-RLKs"/>
</dbReference>
<keyword evidence="2" id="KW-0433">Leucine-rich repeat</keyword>
<evidence type="ECO:0000256" key="10">
    <source>
        <dbReference type="SAM" id="Phobius"/>
    </source>
</evidence>
<dbReference type="Gene3D" id="3.30.200.20">
    <property type="entry name" value="Phosphorylase Kinase, domain 1"/>
    <property type="match status" value="1"/>
</dbReference>
<evidence type="ECO:0000256" key="6">
    <source>
        <dbReference type="ARBA" id="ARBA00022989"/>
    </source>
</evidence>
<accession>A0A199UWX1</accession>
<evidence type="ECO:0000256" key="3">
    <source>
        <dbReference type="ARBA" id="ARBA00022692"/>
    </source>
</evidence>
<dbReference type="Proteomes" id="UP000092600">
    <property type="component" value="Unassembled WGS sequence"/>
</dbReference>
<dbReference type="GO" id="GO:0004672">
    <property type="term" value="F:protein kinase activity"/>
    <property type="evidence" value="ECO:0007669"/>
    <property type="project" value="InterPro"/>
</dbReference>
<keyword evidence="7 10" id="KW-0472">Membrane</keyword>
<dbReference type="GO" id="GO:0016020">
    <property type="term" value="C:membrane"/>
    <property type="evidence" value="ECO:0007669"/>
    <property type="project" value="UniProtKB-SubCell"/>
</dbReference>
<dbReference type="STRING" id="4615.A0A199UWX1"/>
<evidence type="ECO:0000256" key="1">
    <source>
        <dbReference type="ARBA" id="ARBA00004479"/>
    </source>
</evidence>
<dbReference type="FunFam" id="3.80.10.10:FF:000041">
    <property type="entry name" value="LRR receptor-like serine/threonine-protein kinase ERECTA"/>
    <property type="match status" value="1"/>
</dbReference>
<keyword evidence="8 13" id="KW-0675">Receptor</keyword>
<keyword evidence="6 10" id="KW-1133">Transmembrane helix</keyword>
<dbReference type="InterPro" id="IPR011009">
    <property type="entry name" value="Kinase-like_dom_sf"/>
</dbReference>
<keyword evidence="4 11" id="KW-0732">Signal</keyword>
<dbReference type="Gene3D" id="1.10.510.10">
    <property type="entry name" value="Transferase(Phosphotransferase) domain 1"/>
    <property type="match status" value="1"/>
</dbReference>
<feature type="transmembrane region" description="Helical" evidence="10">
    <location>
        <begin position="353"/>
        <end position="378"/>
    </location>
</feature>
<keyword evidence="13" id="KW-0808">Transferase</keyword>
<comment type="subcellular location">
    <subcellularLocation>
        <location evidence="1">Membrane</location>
        <topology evidence="1">Single-pass type I membrane protein</topology>
    </subcellularLocation>
</comment>
<evidence type="ECO:0000256" key="7">
    <source>
        <dbReference type="ARBA" id="ARBA00023136"/>
    </source>
</evidence>
<dbReference type="AlphaFoldDB" id="A0A199UWX1"/>
<dbReference type="PANTHER" id="PTHR48056:SF74">
    <property type="entry name" value="PROTEIN KINASE DOMAIN-CONTAINING PROTEIN"/>
    <property type="match status" value="1"/>
</dbReference>
<dbReference type="InterPro" id="IPR001245">
    <property type="entry name" value="Ser-Thr/Tyr_kinase_cat_dom"/>
</dbReference>
<keyword evidence="13" id="KW-0418">Kinase</keyword>
<evidence type="ECO:0000256" key="2">
    <source>
        <dbReference type="ARBA" id="ARBA00022614"/>
    </source>
</evidence>
<keyword evidence="3 10" id="KW-0812">Transmembrane</keyword>
<dbReference type="Pfam" id="PF13855">
    <property type="entry name" value="LRR_8"/>
    <property type="match status" value="2"/>
</dbReference>
<dbReference type="EMBL" id="LSRQ01004455">
    <property type="protein sequence ID" value="OAY69298.1"/>
    <property type="molecule type" value="Genomic_DNA"/>
</dbReference>
<dbReference type="PROSITE" id="PS50011">
    <property type="entry name" value="PROTEIN_KINASE_DOM"/>
    <property type="match status" value="1"/>
</dbReference>
<evidence type="ECO:0000256" key="4">
    <source>
        <dbReference type="ARBA" id="ARBA00022729"/>
    </source>
</evidence>
<name>A0A199UWX1_ANACO</name>
<evidence type="ECO:0000256" key="11">
    <source>
        <dbReference type="SAM" id="SignalP"/>
    </source>
</evidence>
<feature type="domain" description="Protein kinase" evidence="12">
    <location>
        <begin position="460"/>
        <end position="740"/>
    </location>
</feature>
<proteinExistence type="predicted"/>
<dbReference type="InterPro" id="IPR001611">
    <property type="entry name" value="Leu-rich_rpt"/>
</dbReference>
<evidence type="ECO:0000313" key="14">
    <source>
        <dbReference type="Proteomes" id="UP000092600"/>
    </source>
</evidence>